<evidence type="ECO:0000259" key="5">
    <source>
        <dbReference type="PROSITE" id="PS51898"/>
    </source>
</evidence>
<dbReference type="Gene3D" id="1.10.443.10">
    <property type="entry name" value="Intergrase catalytic core"/>
    <property type="match status" value="1"/>
</dbReference>
<gene>
    <name evidence="7" type="ORF">LY04_03298</name>
</gene>
<dbReference type="InterPro" id="IPR011010">
    <property type="entry name" value="DNA_brk_join_enz"/>
</dbReference>
<evidence type="ECO:0000256" key="1">
    <source>
        <dbReference type="ARBA" id="ARBA00022908"/>
    </source>
</evidence>
<dbReference type="InterPro" id="IPR057084">
    <property type="entry name" value="Int_N"/>
</dbReference>
<keyword evidence="2 4" id="KW-0238">DNA-binding</keyword>
<dbReference type="InterPro" id="IPR044068">
    <property type="entry name" value="CB"/>
</dbReference>
<dbReference type="Gene3D" id="1.10.150.130">
    <property type="match status" value="1"/>
</dbReference>
<feature type="domain" description="Tyr recombinase" evidence="5">
    <location>
        <begin position="165"/>
        <end position="282"/>
    </location>
</feature>
<dbReference type="PANTHER" id="PTHR30349">
    <property type="entry name" value="PHAGE INTEGRASE-RELATED"/>
    <property type="match status" value="1"/>
</dbReference>
<reference evidence="7 8" key="1">
    <citation type="submission" date="2019-03" db="EMBL/GenBank/DDBJ databases">
        <title>Genomic Encyclopedia of Archaeal and Bacterial Type Strains, Phase II (KMG-II): from individual species to whole genera.</title>
        <authorList>
            <person name="Goeker M."/>
        </authorList>
    </citation>
    <scope>NUCLEOTIDE SEQUENCE [LARGE SCALE GENOMIC DNA]</scope>
    <source>
        <strain evidence="7 8">DSM 15594</strain>
    </source>
</reference>
<dbReference type="RefSeq" id="WP_243832897.1">
    <property type="nucleotide sequence ID" value="NZ_NQJF01000016.1"/>
</dbReference>
<dbReference type="PROSITE" id="PS51900">
    <property type="entry name" value="CB"/>
    <property type="match status" value="1"/>
</dbReference>
<feature type="domain" description="Core-binding (CB)" evidence="6">
    <location>
        <begin position="59"/>
        <end position="143"/>
    </location>
</feature>
<accession>A0ABY2EV50</accession>
<dbReference type="PANTHER" id="PTHR30349:SF93">
    <property type="entry name" value="FELS-2 PROPHAGE PROTEIN"/>
    <property type="match status" value="1"/>
</dbReference>
<dbReference type="PROSITE" id="PS51898">
    <property type="entry name" value="TYR_RECOMBINASE"/>
    <property type="match status" value="1"/>
</dbReference>
<dbReference type="Pfam" id="PF24624">
    <property type="entry name" value="Int_N"/>
    <property type="match status" value="1"/>
</dbReference>
<evidence type="ECO:0000256" key="2">
    <source>
        <dbReference type="ARBA" id="ARBA00023125"/>
    </source>
</evidence>
<evidence type="ECO:0000256" key="3">
    <source>
        <dbReference type="ARBA" id="ARBA00023172"/>
    </source>
</evidence>
<comment type="caution">
    <text evidence="7">The sequence shown here is derived from an EMBL/GenBank/DDBJ whole genome shotgun (WGS) entry which is preliminary data.</text>
</comment>
<keyword evidence="8" id="KW-1185">Reference proteome</keyword>
<dbReference type="InterPro" id="IPR013762">
    <property type="entry name" value="Integrase-like_cat_sf"/>
</dbReference>
<evidence type="ECO:0000259" key="6">
    <source>
        <dbReference type="PROSITE" id="PS51900"/>
    </source>
</evidence>
<proteinExistence type="predicted"/>
<evidence type="ECO:0000313" key="7">
    <source>
        <dbReference type="EMBL" id="TDW55813.1"/>
    </source>
</evidence>
<keyword evidence="1" id="KW-0229">DNA integration</keyword>
<sequence>MAVKKLPSGKWQAQVFPEGRDGRRIRRLFTTKGEAMAFERHLLSADKPWQNEADEQEERRLSDLVNRWYGLHGQSLTDGTSRLSKLNHLVNALGDPVATAFTAKDFASYRERRLAGDENTRPVTPTTVNREHAYLRAVFNELKRLGEWDGANPLDGIRTYKVSESELAFLYQEEIVRLLDTCKESQNQDLYHVVRICLATGARWSEAETLTQSQLSPYRVSFIKTKGKRNRTIPISPELFASLPRRRGRLFKDCYEAFRDAVTRAKQEPVGGGGLVADSQRA</sequence>
<dbReference type="Proteomes" id="UP000295058">
    <property type="component" value="Unassembled WGS sequence"/>
</dbReference>
<evidence type="ECO:0000256" key="4">
    <source>
        <dbReference type="PROSITE-ProRule" id="PRU01248"/>
    </source>
</evidence>
<dbReference type="InterPro" id="IPR002104">
    <property type="entry name" value="Integrase_catalytic"/>
</dbReference>
<dbReference type="Pfam" id="PF00589">
    <property type="entry name" value="Phage_integrase"/>
    <property type="match status" value="1"/>
</dbReference>
<keyword evidence="3" id="KW-0233">DNA recombination</keyword>
<name>A0ABY2EV50_9GAMM</name>
<evidence type="ECO:0000313" key="8">
    <source>
        <dbReference type="Proteomes" id="UP000295058"/>
    </source>
</evidence>
<dbReference type="EMBL" id="SODO01000017">
    <property type="protein sequence ID" value="TDW55813.1"/>
    <property type="molecule type" value="Genomic_DNA"/>
</dbReference>
<dbReference type="SUPFAM" id="SSF56349">
    <property type="entry name" value="DNA breaking-rejoining enzymes"/>
    <property type="match status" value="1"/>
</dbReference>
<dbReference type="InterPro" id="IPR010998">
    <property type="entry name" value="Integrase_recombinase_N"/>
</dbReference>
<organism evidence="7 8">
    <name type="scientific">Oceanimonas baumannii</name>
    <dbReference type="NCBI Taxonomy" id="129578"/>
    <lineage>
        <taxon>Bacteria</taxon>
        <taxon>Pseudomonadati</taxon>
        <taxon>Pseudomonadota</taxon>
        <taxon>Gammaproteobacteria</taxon>
        <taxon>Aeromonadales</taxon>
        <taxon>Aeromonadaceae</taxon>
        <taxon>Oceanimonas</taxon>
    </lineage>
</organism>
<dbReference type="InterPro" id="IPR050090">
    <property type="entry name" value="Tyrosine_recombinase_XerCD"/>
</dbReference>
<protein>
    <submittedName>
        <fullName evidence="7">Phage integrase family protein</fullName>
    </submittedName>
</protein>